<gene>
    <name evidence="1" type="ORF">MARA_08040</name>
</gene>
<organism evidence="1 2">
    <name type="scientific">Mycolicibacterium arabiense</name>
    <dbReference type="NCBI Taxonomy" id="1286181"/>
    <lineage>
        <taxon>Bacteria</taxon>
        <taxon>Bacillati</taxon>
        <taxon>Actinomycetota</taxon>
        <taxon>Actinomycetes</taxon>
        <taxon>Mycobacteriales</taxon>
        <taxon>Mycobacteriaceae</taxon>
        <taxon>Mycolicibacterium</taxon>
    </lineage>
</organism>
<dbReference type="InterPro" id="IPR015947">
    <property type="entry name" value="PUA-like_sf"/>
</dbReference>
<geneLocation type="plasmid" evidence="2">
    <name>pjcm18538 dna</name>
</geneLocation>
<protein>
    <recommendedName>
        <fullName evidence="3">EVE domain-containing protein</fullName>
    </recommendedName>
</protein>
<evidence type="ECO:0000313" key="1">
    <source>
        <dbReference type="EMBL" id="BBY47336.1"/>
    </source>
</evidence>
<proteinExistence type="predicted"/>
<keyword evidence="2" id="KW-1185">Reference proteome</keyword>
<dbReference type="EMBL" id="AP022593">
    <property type="protein sequence ID" value="BBY47336.1"/>
    <property type="molecule type" value="Genomic_DNA"/>
</dbReference>
<dbReference type="KEGG" id="marz:MARA_08040"/>
<evidence type="ECO:0000313" key="2">
    <source>
        <dbReference type="Proteomes" id="UP000467428"/>
    </source>
</evidence>
<name>A0A7I7RTL1_9MYCO</name>
<accession>A0A7I7RTL1</accession>
<dbReference type="SUPFAM" id="SSF88697">
    <property type="entry name" value="PUA domain-like"/>
    <property type="match status" value="1"/>
</dbReference>
<dbReference type="AlphaFoldDB" id="A0A7I7RTL1"/>
<sequence>MLFWVSAHPRRGIWGAGRIAGRPYAEADGLRVPTEIGLFDDPVTAEELTTVPVLRTMEVFRSPQQANPSWVSRTELEALDELLPRSPVVGHAGG</sequence>
<evidence type="ECO:0008006" key="3">
    <source>
        <dbReference type="Google" id="ProtNLM"/>
    </source>
</evidence>
<dbReference type="Proteomes" id="UP000467428">
    <property type="component" value="Chromosome"/>
</dbReference>
<reference evidence="1 2" key="1">
    <citation type="journal article" date="2019" name="Emerg. Microbes Infect.">
        <title>Comprehensive subspecies identification of 175 nontuberculous mycobacteria species based on 7547 genomic profiles.</title>
        <authorList>
            <person name="Matsumoto Y."/>
            <person name="Kinjo T."/>
            <person name="Motooka D."/>
            <person name="Nabeya D."/>
            <person name="Jung N."/>
            <person name="Uechi K."/>
            <person name="Horii T."/>
            <person name="Iida T."/>
            <person name="Fujita J."/>
            <person name="Nakamura S."/>
        </authorList>
    </citation>
    <scope>NUCLEOTIDE SEQUENCE [LARGE SCALE GENOMIC DNA]</scope>
    <source>
        <strain evidence="1 2">JCM 18538</strain>
    </source>
</reference>